<dbReference type="HOGENOM" id="CLU_183483_0_0_2"/>
<reference evidence="2 3" key="1">
    <citation type="submission" date="2010-06" db="EMBL/GenBank/DDBJ databases">
        <title>Complete sequence chromosome of Methanohalobium evestigatum Z-7303.</title>
        <authorList>
            <consortium name="US DOE Joint Genome Institute"/>
            <person name="Lucas S."/>
            <person name="Copeland A."/>
            <person name="Lapidus A."/>
            <person name="Cheng J.-F."/>
            <person name="Bruce D."/>
            <person name="Goodwin L."/>
            <person name="Pitluck S."/>
            <person name="Saunders E."/>
            <person name="Detter J.C."/>
            <person name="Han C."/>
            <person name="Tapia R."/>
            <person name="Land M."/>
            <person name="Hauser L."/>
            <person name="Kyrpides N."/>
            <person name="Mikhailova N."/>
            <person name="Sieprawska-Lupa M."/>
            <person name="Whitman W.B."/>
            <person name="Anderson I."/>
            <person name="Woyke T."/>
        </authorList>
    </citation>
    <scope>NUCLEOTIDE SEQUENCE [LARGE SCALE GENOMIC DNA]</scope>
    <source>
        <strain evidence="3">ATCC BAA-1072 / DSM 3721 / NBRC 107634 / OCM 161 / Z-7303</strain>
    </source>
</reference>
<organism evidence="2 3">
    <name type="scientific">Methanohalobium evestigatum (strain ATCC BAA-1072 / DSM 3721 / NBRC 107634 / OCM 161 / Z-7303)</name>
    <dbReference type="NCBI Taxonomy" id="644295"/>
    <lineage>
        <taxon>Archaea</taxon>
        <taxon>Methanobacteriati</taxon>
        <taxon>Methanobacteriota</taxon>
        <taxon>Stenosarchaea group</taxon>
        <taxon>Methanomicrobia</taxon>
        <taxon>Methanosarcinales</taxon>
        <taxon>Methanosarcinaceae</taxon>
        <taxon>Methanohalobium</taxon>
    </lineage>
</organism>
<dbReference type="GeneID" id="9347411"/>
<sequence length="79" mass="8525">MSYDTHTVPLKTRKKSEESCNTENSCSSCGSGCSGGLVEAGSEKDVVYRNVLIFTLVALVFVTVTYSIMQLLRTIAGVK</sequence>
<keyword evidence="1" id="KW-0812">Transmembrane</keyword>
<dbReference type="EMBL" id="CP002069">
    <property type="protein sequence ID" value="ADI74595.1"/>
    <property type="molecule type" value="Genomic_DNA"/>
</dbReference>
<accession>D7EB78</accession>
<keyword evidence="3" id="KW-1185">Reference proteome</keyword>
<feature type="transmembrane region" description="Helical" evidence="1">
    <location>
        <begin position="51"/>
        <end position="72"/>
    </location>
</feature>
<name>D7EB78_METEZ</name>
<proteinExistence type="predicted"/>
<protein>
    <submittedName>
        <fullName evidence="2">Uncharacterized protein</fullName>
    </submittedName>
</protein>
<keyword evidence="1" id="KW-1133">Transmembrane helix</keyword>
<dbReference type="RefSeq" id="WP_013195160.1">
    <property type="nucleotide sequence ID" value="NC_014253.1"/>
</dbReference>
<dbReference type="KEGG" id="mev:Metev_1758"/>
<evidence type="ECO:0000256" key="1">
    <source>
        <dbReference type="SAM" id="Phobius"/>
    </source>
</evidence>
<evidence type="ECO:0000313" key="2">
    <source>
        <dbReference type="EMBL" id="ADI74595.1"/>
    </source>
</evidence>
<gene>
    <name evidence="2" type="ordered locus">Metev_1758</name>
</gene>
<evidence type="ECO:0000313" key="3">
    <source>
        <dbReference type="Proteomes" id="UP000000391"/>
    </source>
</evidence>
<dbReference type="Proteomes" id="UP000000391">
    <property type="component" value="Chromosome"/>
</dbReference>
<keyword evidence="1" id="KW-0472">Membrane</keyword>
<dbReference type="AlphaFoldDB" id="D7EB78"/>